<dbReference type="Proteomes" id="UP000193411">
    <property type="component" value="Unassembled WGS sequence"/>
</dbReference>
<dbReference type="InterPro" id="IPR050277">
    <property type="entry name" value="Sodium:Solute_Symporter"/>
</dbReference>
<feature type="region of interest" description="Disordered" evidence="7">
    <location>
        <begin position="25"/>
        <end position="80"/>
    </location>
</feature>
<evidence type="ECO:0008006" key="11">
    <source>
        <dbReference type="Google" id="ProtNLM"/>
    </source>
</evidence>
<evidence type="ECO:0000256" key="8">
    <source>
        <dbReference type="SAM" id="Phobius"/>
    </source>
</evidence>
<accession>A0A1Y2HRC7</accession>
<evidence type="ECO:0000256" key="2">
    <source>
        <dbReference type="ARBA" id="ARBA00006434"/>
    </source>
</evidence>
<dbReference type="Gene3D" id="1.20.1730.10">
    <property type="entry name" value="Sodium/glucose cotransporter"/>
    <property type="match status" value="1"/>
</dbReference>
<evidence type="ECO:0000256" key="7">
    <source>
        <dbReference type="SAM" id="MobiDB-lite"/>
    </source>
</evidence>
<protein>
    <recommendedName>
        <fullName evidence="11">Sodium:solute symporter family-domain-containing protein</fullName>
    </recommendedName>
</protein>
<feature type="transmembrane region" description="Helical" evidence="8">
    <location>
        <begin position="367"/>
        <end position="386"/>
    </location>
</feature>
<dbReference type="STRING" id="765915.A0A1Y2HRC7"/>
<evidence type="ECO:0000256" key="4">
    <source>
        <dbReference type="ARBA" id="ARBA00022692"/>
    </source>
</evidence>
<dbReference type="OrthoDB" id="6132759at2759"/>
<dbReference type="AlphaFoldDB" id="A0A1Y2HRC7"/>
<keyword evidence="5 8" id="KW-1133">Transmembrane helix</keyword>
<keyword evidence="6 8" id="KW-0472">Membrane</keyword>
<feature type="transmembrane region" description="Helical" evidence="8">
    <location>
        <begin position="191"/>
        <end position="209"/>
    </location>
</feature>
<comment type="similarity">
    <text evidence="2">Belongs to the sodium:solute symporter (SSF) (TC 2.A.21) family.</text>
</comment>
<feature type="transmembrane region" description="Helical" evidence="8">
    <location>
        <begin position="494"/>
        <end position="515"/>
    </location>
</feature>
<feature type="transmembrane region" description="Helical" evidence="8">
    <location>
        <begin position="142"/>
        <end position="166"/>
    </location>
</feature>
<feature type="transmembrane region" description="Helical" evidence="8">
    <location>
        <begin position="215"/>
        <end position="242"/>
    </location>
</feature>
<keyword evidence="3" id="KW-0813">Transport</keyword>
<feature type="transmembrane region" description="Helical" evidence="8">
    <location>
        <begin position="407"/>
        <end position="432"/>
    </location>
</feature>
<dbReference type="PANTHER" id="PTHR48086">
    <property type="entry name" value="SODIUM/PROLINE SYMPORTER-RELATED"/>
    <property type="match status" value="1"/>
</dbReference>
<feature type="transmembrane region" description="Helical" evidence="8">
    <location>
        <begin position="590"/>
        <end position="614"/>
    </location>
</feature>
<feature type="transmembrane region" description="Helical" evidence="8">
    <location>
        <begin position="521"/>
        <end position="541"/>
    </location>
</feature>
<feature type="transmembrane region" description="Helical" evidence="8">
    <location>
        <begin position="262"/>
        <end position="284"/>
    </location>
</feature>
<evidence type="ECO:0000313" key="10">
    <source>
        <dbReference type="Proteomes" id="UP000193411"/>
    </source>
</evidence>
<feature type="transmembrane region" description="Helical" evidence="8">
    <location>
        <begin position="452"/>
        <end position="473"/>
    </location>
</feature>
<evidence type="ECO:0000256" key="6">
    <source>
        <dbReference type="ARBA" id="ARBA00023136"/>
    </source>
</evidence>
<gene>
    <name evidence="9" type="ORF">BCR44DRAFT_27234</name>
</gene>
<evidence type="ECO:0000313" key="9">
    <source>
        <dbReference type="EMBL" id="ORZ36371.1"/>
    </source>
</evidence>
<feature type="transmembrane region" description="Helical" evidence="8">
    <location>
        <begin position="548"/>
        <end position="570"/>
    </location>
</feature>
<dbReference type="EMBL" id="MCFL01000017">
    <property type="protein sequence ID" value="ORZ36371.1"/>
    <property type="molecule type" value="Genomic_DNA"/>
</dbReference>
<feature type="transmembrane region" description="Helical" evidence="8">
    <location>
        <begin position="333"/>
        <end position="355"/>
    </location>
</feature>
<dbReference type="GO" id="GO:0015606">
    <property type="term" value="F:spermidine transmembrane transporter activity"/>
    <property type="evidence" value="ECO:0007669"/>
    <property type="project" value="TreeGrafter"/>
</dbReference>
<dbReference type="InterPro" id="IPR001734">
    <property type="entry name" value="Na/solute_symporter"/>
</dbReference>
<evidence type="ECO:0000256" key="5">
    <source>
        <dbReference type="ARBA" id="ARBA00022989"/>
    </source>
</evidence>
<name>A0A1Y2HRC7_9FUNG</name>
<dbReference type="PROSITE" id="PS50283">
    <property type="entry name" value="NA_SOLUT_SYMP_3"/>
    <property type="match status" value="1"/>
</dbReference>
<reference evidence="9 10" key="1">
    <citation type="submission" date="2016-07" db="EMBL/GenBank/DDBJ databases">
        <title>Pervasive Adenine N6-methylation of Active Genes in Fungi.</title>
        <authorList>
            <consortium name="DOE Joint Genome Institute"/>
            <person name="Mondo S.J."/>
            <person name="Dannebaum R.O."/>
            <person name="Kuo R.C."/>
            <person name="Labutti K."/>
            <person name="Haridas S."/>
            <person name="Kuo A."/>
            <person name="Salamov A."/>
            <person name="Ahrendt S.R."/>
            <person name="Lipzen A."/>
            <person name="Sullivan W."/>
            <person name="Andreopoulos W.B."/>
            <person name="Clum A."/>
            <person name="Lindquist E."/>
            <person name="Daum C."/>
            <person name="Ramamoorthy G.K."/>
            <person name="Gryganskyi A."/>
            <person name="Culley D."/>
            <person name="Magnuson J.K."/>
            <person name="James T.Y."/>
            <person name="O'Malley M.A."/>
            <person name="Stajich J.E."/>
            <person name="Spatafora J.W."/>
            <person name="Visel A."/>
            <person name="Grigoriev I.V."/>
        </authorList>
    </citation>
    <scope>NUCLEOTIDE SEQUENCE [LARGE SCALE GENOMIC DNA]</scope>
    <source>
        <strain evidence="9 10">PL171</strain>
    </source>
</reference>
<dbReference type="GO" id="GO:0005886">
    <property type="term" value="C:plasma membrane"/>
    <property type="evidence" value="ECO:0007669"/>
    <property type="project" value="TreeGrafter"/>
</dbReference>
<keyword evidence="10" id="KW-1185">Reference proteome</keyword>
<sequence length="663" mass="72264">MFHGQVWPVDPEVCSGDMAATQSVRSIGRFGNGRKPLADCRRPTRSIESESSDAAEPSQSSIGLPARKQLVSKPAHRPSSSNFCPVCLLCLWPSIELTDSPRTGSPLQYQAIPTQSIQTQVSIMADALPPPVPIQLLEPTTAFVATTWSLSVVVLLAFAGTAVFLARKHLRSHASEFDTEQFITARATQPWMRIGWSFFTGGLGAWAIATPANYASFAGVLGLVAYALSTGIPILLIAFAGIKVQKLLPKPLSLSDFVLWRYGRVTQVFVAVVCIFNMSMAIISEYSTIGSIFLQFVKTSQYPIILLVFFLTASYTAYGGLIISIITDQFQGIFATALVVTLIAFISATFPGMQLPTFPVETLGPQYYGWTSLMTLPTSLIAATFFSEAMWQRIWAAESQTALRKGAVFGCIMLIVTVGIFGLCGLLAAWAYSPSPDPAFANLWLFYALGEQQYSVWGVIVILLAVTMNMSAVDSLQNALTATITANLFRDKSLSFTRGVVFLINIPLLVVGFFTLPALNLFLITNLLTTGSFIPLLSGLFDPERKYVSGYTMMFGSIMAAVALTGYGWWLQGAFGAGFEWAWWSNGYDIWAFVVPLVASIIALIVWTVGALIAERVFGIKGQGYTDEMRAVLDRMQEVDESQATLALAGQSGKEENEEEKVR</sequence>
<evidence type="ECO:0000256" key="1">
    <source>
        <dbReference type="ARBA" id="ARBA00004141"/>
    </source>
</evidence>
<feature type="transmembrane region" description="Helical" evidence="8">
    <location>
        <begin position="304"/>
        <end position="326"/>
    </location>
</feature>
<dbReference type="PANTHER" id="PTHR48086:SF10">
    <property type="entry name" value="AGR155CP"/>
    <property type="match status" value="1"/>
</dbReference>
<evidence type="ECO:0000256" key="3">
    <source>
        <dbReference type="ARBA" id="ARBA00022448"/>
    </source>
</evidence>
<keyword evidence="4 8" id="KW-0812">Transmembrane</keyword>
<organism evidence="9 10">
    <name type="scientific">Catenaria anguillulae PL171</name>
    <dbReference type="NCBI Taxonomy" id="765915"/>
    <lineage>
        <taxon>Eukaryota</taxon>
        <taxon>Fungi</taxon>
        <taxon>Fungi incertae sedis</taxon>
        <taxon>Blastocladiomycota</taxon>
        <taxon>Blastocladiomycetes</taxon>
        <taxon>Blastocladiales</taxon>
        <taxon>Catenariaceae</taxon>
        <taxon>Catenaria</taxon>
    </lineage>
</organism>
<comment type="caution">
    <text evidence="9">The sequence shown here is derived from an EMBL/GenBank/DDBJ whole genome shotgun (WGS) entry which is preliminary data.</text>
</comment>
<dbReference type="InterPro" id="IPR038377">
    <property type="entry name" value="Na/Glc_symporter_sf"/>
</dbReference>
<comment type="subcellular location">
    <subcellularLocation>
        <location evidence="1">Membrane</location>
        <topology evidence="1">Multi-pass membrane protein</topology>
    </subcellularLocation>
</comment>
<proteinExistence type="inferred from homology"/>
<feature type="compositionally biased region" description="Basic and acidic residues" evidence="7">
    <location>
        <begin position="36"/>
        <end position="48"/>
    </location>
</feature>